<dbReference type="GO" id="GO:0005524">
    <property type="term" value="F:ATP binding"/>
    <property type="evidence" value="ECO:0007669"/>
    <property type="project" value="UniProtKB-KW"/>
</dbReference>
<dbReference type="Proteomes" id="UP000185628">
    <property type="component" value="Unassembled WGS sequence"/>
</dbReference>
<keyword evidence="6" id="KW-0046">Antibiotic resistance</keyword>
<dbReference type="PROSITE" id="PS50893">
    <property type="entry name" value="ABC_TRANSPORTER_2"/>
    <property type="match status" value="1"/>
</dbReference>
<keyword evidence="9" id="KW-1185">Reference proteome</keyword>
<dbReference type="PANTHER" id="PTHR42711">
    <property type="entry name" value="ABC TRANSPORTER ATP-BINDING PROTEIN"/>
    <property type="match status" value="1"/>
</dbReference>
<comment type="similarity">
    <text evidence="2">Belongs to the ABC transporter superfamily.</text>
</comment>
<dbReference type="InterPro" id="IPR050763">
    <property type="entry name" value="ABC_transporter_ATP-binding"/>
</dbReference>
<dbReference type="SUPFAM" id="SSF52540">
    <property type="entry name" value="P-loop containing nucleoside triphosphate hydrolases"/>
    <property type="match status" value="1"/>
</dbReference>
<dbReference type="GO" id="GO:0016887">
    <property type="term" value="F:ATP hydrolysis activity"/>
    <property type="evidence" value="ECO:0007669"/>
    <property type="project" value="InterPro"/>
</dbReference>
<organism evidence="8 9">
    <name type="scientific">Bowdeniella nasicola</name>
    <dbReference type="NCBI Taxonomy" id="208480"/>
    <lineage>
        <taxon>Bacteria</taxon>
        <taxon>Bacillati</taxon>
        <taxon>Actinomycetota</taxon>
        <taxon>Actinomycetes</taxon>
        <taxon>Actinomycetales</taxon>
        <taxon>Actinomycetaceae</taxon>
        <taxon>Bowdeniella</taxon>
    </lineage>
</organism>
<evidence type="ECO:0000313" key="9">
    <source>
        <dbReference type="Proteomes" id="UP000185628"/>
    </source>
</evidence>
<accession>A0A1Q5Q015</accession>
<evidence type="ECO:0000256" key="6">
    <source>
        <dbReference type="ARBA" id="ARBA00023251"/>
    </source>
</evidence>
<feature type="domain" description="ABC transporter" evidence="7">
    <location>
        <begin position="2"/>
        <end position="232"/>
    </location>
</feature>
<evidence type="ECO:0000259" key="7">
    <source>
        <dbReference type="PROSITE" id="PS50893"/>
    </source>
</evidence>
<dbReference type="InterPro" id="IPR003439">
    <property type="entry name" value="ABC_transporter-like_ATP-bd"/>
</dbReference>
<dbReference type="RefSeq" id="WP_073717473.1">
    <property type="nucleotide sequence ID" value="NZ_MQVR01000093.1"/>
</dbReference>
<dbReference type="GO" id="GO:0046677">
    <property type="term" value="P:response to antibiotic"/>
    <property type="evidence" value="ECO:0007669"/>
    <property type="project" value="UniProtKB-KW"/>
</dbReference>
<dbReference type="Pfam" id="PF00005">
    <property type="entry name" value="ABC_tran"/>
    <property type="match status" value="1"/>
</dbReference>
<dbReference type="EMBL" id="MQVR01000093">
    <property type="protein sequence ID" value="OKL53066.1"/>
    <property type="molecule type" value="Genomic_DNA"/>
</dbReference>
<dbReference type="InterPro" id="IPR003593">
    <property type="entry name" value="AAA+_ATPase"/>
</dbReference>
<dbReference type="SMART" id="SM00382">
    <property type="entry name" value="AAA"/>
    <property type="match status" value="1"/>
</dbReference>
<evidence type="ECO:0000256" key="3">
    <source>
        <dbReference type="ARBA" id="ARBA00022448"/>
    </source>
</evidence>
<dbReference type="GO" id="GO:0005886">
    <property type="term" value="C:plasma membrane"/>
    <property type="evidence" value="ECO:0007669"/>
    <property type="project" value="UniProtKB-SubCell"/>
</dbReference>
<sequence>MLTCNNLAQGYSARTAVFADICLSCGRGITVLLGQNGAGKTTLLRTIVGQLKPRGGNVMLGEHDVYDRSFARERSRRIGYLPQRVTFDPRMKVREFVGYIGWMRSLAKAEVARDIDRVLSELALTDLAEKKMGEVSGGQVQRAGLAAATIGSPDVVVLDEPTVGLDPVQRVEVRRLISAGLAPTTILSTHLIEDVVHLSPRVIVLAGGEIALDGSVADLEACADGSLDGMSRAESGFARLVSQSGVVAS</sequence>
<name>A0A1Q5Q015_9ACTO</name>
<dbReference type="Gene3D" id="3.40.50.300">
    <property type="entry name" value="P-loop containing nucleotide triphosphate hydrolases"/>
    <property type="match status" value="1"/>
</dbReference>
<dbReference type="InterPro" id="IPR027417">
    <property type="entry name" value="P-loop_NTPase"/>
</dbReference>
<dbReference type="AlphaFoldDB" id="A0A1Q5Q015"/>
<keyword evidence="4" id="KW-0547">Nucleotide-binding</keyword>
<evidence type="ECO:0000313" key="8">
    <source>
        <dbReference type="EMBL" id="OKL53066.1"/>
    </source>
</evidence>
<comment type="subcellular location">
    <subcellularLocation>
        <location evidence="1">Cell membrane</location>
        <topology evidence="1">Peripheral membrane protein</topology>
    </subcellularLocation>
</comment>
<evidence type="ECO:0000256" key="2">
    <source>
        <dbReference type="ARBA" id="ARBA00005417"/>
    </source>
</evidence>
<evidence type="ECO:0000256" key="5">
    <source>
        <dbReference type="ARBA" id="ARBA00022840"/>
    </source>
</evidence>
<dbReference type="PANTHER" id="PTHR42711:SF5">
    <property type="entry name" value="ABC TRANSPORTER ATP-BINDING PROTEIN NATA"/>
    <property type="match status" value="1"/>
</dbReference>
<reference evidence="9" key="1">
    <citation type="submission" date="2016-12" db="EMBL/GenBank/DDBJ databases">
        <authorList>
            <person name="Meng X."/>
        </authorList>
    </citation>
    <scope>NUCLEOTIDE SEQUENCE [LARGE SCALE GENOMIC DNA]</scope>
    <source>
        <strain evidence="9">DSM 19116</strain>
    </source>
</reference>
<proteinExistence type="inferred from homology"/>
<evidence type="ECO:0000256" key="1">
    <source>
        <dbReference type="ARBA" id="ARBA00004202"/>
    </source>
</evidence>
<protein>
    <recommendedName>
        <fullName evidence="7">ABC transporter domain-containing protein</fullName>
    </recommendedName>
</protein>
<keyword evidence="3" id="KW-0813">Transport</keyword>
<gene>
    <name evidence="8" type="ORF">BSZ39_11530</name>
</gene>
<evidence type="ECO:0000256" key="4">
    <source>
        <dbReference type="ARBA" id="ARBA00022741"/>
    </source>
</evidence>
<comment type="caution">
    <text evidence="8">The sequence shown here is derived from an EMBL/GenBank/DDBJ whole genome shotgun (WGS) entry which is preliminary data.</text>
</comment>
<keyword evidence="5" id="KW-0067">ATP-binding</keyword>
<dbReference type="OrthoDB" id="9804819at2"/>